<reference evidence="1" key="1">
    <citation type="submission" date="2021-06" db="EMBL/GenBank/DDBJ databases">
        <authorList>
            <person name="Kallberg Y."/>
            <person name="Tangrot J."/>
            <person name="Rosling A."/>
        </authorList>
    </citation>
    <scope>NUCLEOTIDE SEQUENCE</scope>
    <source>
        <strain evidence="1">FL130A</strain>
    </source>
</reference>
<evidence type="ECO:0000313" key="1">
    <source>
        <dbReference type="EMBL" id="CAG8683772.1"/>
    </source>
</evidence>
<name>A0A9N9EPS1_9GLOM</name>
<accession>A0A9N9EPS1</accession>
<comment type="caution">
    <text evidence="1">The sequence shown here is derived from an EMBL/GenBank/DDBJ whole genome shotgun (WGS) entry which is preliminary data.</text>
</comment>
<gene>
    <name evidence="1" type="ORF">ALEPTO_LOCUS10938</name>
</gene>
<feature type="non-terminal residue" evidence="1">
    <location>
        <position position="78"/>
    </location>
</feature>
<keyword evidence="2" id="KW-1185">Reference proteome</keyword>
<dbReference type="AlphaFoldDB" id="A0A9N9EPS1"/>
<sequence>MNICVISSRARKNVHSRYVCSHEGLSFAGSCILFTINSQGLSIIVQEHLNKTGHGKLSISKFHPDVASTSDSTTTQLT</sequence>
<evidence type="ECO:0000313" key="2">
    <source>
        <dbReference type="Proteomes" id="UP000789508"/>
    </source>
</evidence>
<protein>
    <submittedName>
        <fullName evidence="1">5855_t:CDS:1</fullName>
    </submittedName>
</protein>
<organism evidence="1 2">
    <name type="scientific">Ambispora leptoticha</name>
    <dbReference type="NCBI Taxonomy" id="144679"/>
    <lineage>
        <taxon>Eukaryota</taxon>
        <taxon>Fungi</taxon>
        <taxon>Fungi incertae sedis</taxon>
        <taxon>Mucoromycota</taxon>
        <taxon>Glomeromycotina</taxon>
        <taxon>Glomeromycetes</taxon>
        <taxon>Archaeosporales</taxon>
        <taxon>Ambisporaceae</taxon>
        <taxon>Ambispora</taxon>
    </lineage>
</organism>
<dbReference type="EMBL" id="CAJVPS010014699">
    <property type="protein sequence ID" value="CAG8683772.1"/>
    <property type="molecule type" value="Genomic_DNA"/>
</dbReference>
<dbReference type="Proteomes" id="UP000789508">
    <property type="component" value="Unassembled WGS sequence"/>
</dbReference>
<proteinExistence type="predicted"/>